<feature type="transmembrane region" description="Helical" evidence="7">
    <location>
        <begin position="160"/>
        <end position="182"/>
    </location>
</feature>
<dbReference type="Gene3D" id="1.20.1250.20">
    <property type="entry name" value="MFS general substrate transporter like domains"/>
    <property type="match status" value="1"/>
</dbReference>
<feature type="transmembrane region" description="Helical" evidence="7">
    <location>
        <begin position="373"/>
        <end position="395"/>
    </location>
</feature>
<accession>A0ABR0E2F7</accession>
<keyword evidence="4 7" id="KW-1133">Transmembrane helix</keyword>
<feature type="domain" description="Major facilitator superfamily (MFS) profile" evidence="8">
    <location>
        <begin position="68"/>
        <end position="503"/>
    </location>
</feature>
<comment type="similarity">
    <text evidence="2">Belongs to the major facilitator superfamily.</text>
</comment>
<keyword evidence="5 7" id="KW-0472">Membrane</keyword>
<evidence type="ECO:0000256" key="6">
    <source>
        <dbReference type="SAM" id="MobiDB-lite"/>
    </source>
</evidence>
<sequence>MRGGGDKYIDLDAQERNINRESDSTNSPKLTALPRRIGRFSEAPDEVVWGQAEEETPVNWKPWKKWVHVVVLSSLSFSASMGSLILAPAAPEVAQSLQIQSPLLLTFIVSVYVLGFATGPLLMASLSELYGRLMIIHLSNWCFVGFTVACGFSQTKVQLLILRFFSGALGVACLSLGGAVVAEIFHPGHRATALAALEAGRLLGWFVGPIVGGIIAHSLEWRYIFWISAGAAGFNSFIAVAALRETYAPILVQRRTIRSQSEKHRLSWQGHVNSAISPSALLRHSILQPVKMLCLDPLVAMTALYSGVLTGILILVATTIPFTYSRRYDFSELETGLIYIAPGIGMIVGLVLSGLLINFMSKRHKNINKAEDRISVIGVLAGTIVAGGGLALYGWADWYDFHWIIPLIGLGVFGFGLLPLTTSVQSYLTEAYPSDEVDVMAANSIVRSLASGLLPLCGLVIYRRLGFGWGNTLLAGIIIISMLVPIGCKIWGERLRQRFRVDT</sequence>
<name>A0ABR0E2F7_ZASCE</name>
<proteinExistence type="inferred from homology"/>
<comment type="subcellular location">
    <subcellularLocation>
        <location evidence="1">Membrane</location>
        <topology evidence="1">Multi-pass membrane protein</topology>
    </subcellularLocation>
</comment>
<dbReference type="Pfam" id="PF07690">
    <property type="entry name" value="MFS_1"/>
    <property type="match status" value="1"/>
</dbReference>
<gene>
    <name evidence="9" type="ORF">PRZ48_012853</name>
</gene>
<dbReference type="PANTHER" id="PTHR23502:SF68">
    <property type="entry name" value="MULTIDRUG TRANSPORTER, PUTATIVE (AFU_ORTHOLOGUE AFUA_3G01120)-RELATED"/>
    <property type="match status" value="1"/>
</dbReference>
<feature type="transmembrane region" description="Helical" evidence="7">
    <location>
        <begin position="298"/>
        <end position="324"/>
    </location>
</feature>
<dbReference type="InterPro" id="IPR011701">
    <property type="entry name" value="MFS"/>
</dbReference>
<evidence type="ECO:0000256" key="4">
    <source>
        <dbReference type="ARBA" id="ARBA00022989"/>
    </source>
</evidence>
<dbReference type="PANTHER" id="PTHR23502">
    <property type="entry name" value="MAJOR FACILITATOR SUPERFAMILY"/>
    <property type="match status" value="1"/>
</dbReference>
<feature type="transmembrane region" description="Helical" evidence="7">
    <location>
        <begin position="441"/>
        <end position="462"/>
    </location>
</feature>
<evidence type="ECO:0000256" key="7">
    <source>
        <dbReference type="SAM" id="Phobius"/>
    </source>
</evidence>
<evidence type="ECO:0000313" key="10">
    <source>
        <dbReference type="Proteomes" id="UP001305779"/>
    </source>
</evidence>
<dbReference type="InterPro" id="IPR020846">
    <property type="entry name" value="MFS_dom"/>
</dbReference>
<feature type="transmembrane region" description="Helical" evidence="7">
    <location>
        <begin position="194"/>
        <end position="217"/>
    </location>
</feature>
<organism evidence="9 10">
    <name type="scientific">Zasmidium cellare</name>
    <name type="common">Wine cellar mold</name>
    <name type="synonym">Racodium cellare</name>
    <dbReference type="NCBI Taxonomy" id="395010"/>
    <lineage>
        <taxon>Eukaryota</taxon>
        <taxon>Fungi</taxon>
        <taxon>Dikarya</taxon>
        <taxon>Ascomycota</taxon>
        <taxon>Pezizomycotina</taxon>
        <taxon>Dothideomycetes</taxon>
        <taxon>Dothideomycetidae</taxon>
        <taxon>Mycosphaerellales</taxon>
        <taxon>Mycosphaerellaceae</taxon>
        <taxon>Zasmidium</taxon>
    </lineage>
</organism>
<comment type="caution">
    <text evidence="9">The sequence shown here is derived from an EMBL/GenBank/DDBJ whole genome shotgun (WGS) entry which is preliminary data.</text>
</comment>
<feature type="transmembrane region" description="Helical" evidence="7">
    <location>
        <begin position="66"/>
        <end position="90"/>
    </location>
</feature>
<keyword evidence="10" id="KW-1185">Reference proteome</keyword>
<dbReference type="PROSITE" id="PS50850">
    <property type="entry name" value="MFS"/>
    <property type="match status" value="1"/>
</dbReference>
<feature type="compositionally biased region" description="Basic and acidic residues" evidence="6">
    <location>
        <begin position="1"/>
        <end position="23"/>
    </location>
</feature>
<keyword evidence="3 7" id="KW-0812">Transmembrane</keyword>
<feature type="transmembrane region" description="Helical" evidence="7">
    <location>
        <begin position="135"/>
        <end position="154"/>
    </location>
</feature>
<evidence type="ECO:0000259" key="8">
    <source>
        <dbReference type="PROSITE" id="PS50850"/>
    </source>
</evidence>
<feature type="transmembrane region" description="Helical" evidence="7">
    <location>
        <begin position="401"/>
        <end position="420"/>
    </location>
</feature>
<feature type="transmembrane region" description="Helical" evidence="7">
    <location>
        <begin position="102"/>
        <end position="123"/>
    </location>
</feature>
<feature type="transmembrane region" description="Helical" evidence="7">
    <location>
        <begin position="336"/>
        <end position="361"/>
    </location>
</feature>
<reference evidence="9 10" key="1">
    <citation type="journal article" date="2023" name="G3 (Bethesda)">
        <title>A chromosome-level genome assembly of Zasmidium syzygii isolated from banana leaves.</title>
        <authorList>
            <person name="van Westerhoven A.C."/>
            <person name="Mehrabi R."/>
            <person name="Talebi R."/>
            <person name="Steentjes M.B.F."/>
            <person name="Corcolon B."/>
            <person name="Chong P.A."/>
            <person name="Kema G.H.J."/>
            <person name="Seidl M.F."/>
        </authorList>
    </citation>
    <scope>NUCLEOTIDE SEQUENCE [LARGE SCALE GENOMIC DNA]</scope>
    <source>
        <strain evidence="9 10">P124</strain>
    </source>
</reference>
<dbReference type="SUPFAM" id="SSF103473">
    <property type="entry name" value="MFS general substrate transporter"/>
    <property type="match status" value="1"/>
</dbReference>
<evidence type="ECO:0000256" key="3">
    <source>
        <dbReference type="ARBA" id="ARBA00022692"/>
    </source>
</evidence>
<evidence type="ECO:0000256" key="1">
    <source>
        <dbReference type="ARBA" id="ARBA00004141"/>
    </source>
</evidence>
<evidence type="ECO:0000256" key="2">
    <source>
        <dbReference type="ARBA" id="ARBA00008335"/>
    </source>
</evidence>
<dbReference type="Proteomes" id="UP001305779">
    <property type="component" value="Unassembled WGS sequence"/>
</dbReference>
<feature type="region of interest" description="Disordered" evidence="6">
    <location>
        <begin position="1"/>
        <end position="30"/>
    </location>
</feature>
<feature type="transmembrane region" description="Helical" evidence="7">
    <location>
        <begin position="468"/>
        <end position="491"/>
    </location>
</feature>
<dbReference type="EMBL" id="JAXOVC010000011">
    <property type="protein sequence ID" value="KAK4495585.1"/>
    <property type="molecule type" value="Genomic_DNA"/>
</dbReference>
<evidence type="ECO:0000313" key="9">
    <source>
        <dbReference type="EMBL" id="KAK4495585.1"/>
    </source>
</evidence>
<dbReference type="InterPro" id="IPR036259">
    <property type="entry name" value="MFS_trans_sf"/>
</dbReference>
<evidence type="ECO:0000256" key="5">
    <source>
        <dbReference type="ARBA" id="ARBA00023136"/>
    </source>
</evidence>
<protein>
    <recommendedName>
        <fullName evidence="8">Major facilitator superfamily (MFS) profile domain-containing protein</fullName>
    </recommendedName>
</protein>
<feature type="transmembrane region" description="Helical" evidence="7">
    <location>
        <begin position="223"/>
        <end position="243"/>
    </location>
</feature>
<dbReference type="PRINTS" id="PR01036">
    <property type="entry name" value="TCRTETB"/>
</dbReference>